<reference evidence="1" key="1">
    <citation type="journal article" date="2016" name="Sci. Rep.">
        <title>Molecular characterization of firefly nuptial gifts: a multi-omics approach sheds light on postcopulatory sexual selection.</title>
        <authorList>
            <person name="Al-Wathiqui N."/>
            <person name="Fallon T.R."/>
            <person name="South A."/>
            <person name="Weng J.K."/>
            <person name="Lewis S.M."/>
        </authorList>
    </citation>
    <scope>NUCLEOTIDE SEQUENCE</scope>
</reference>
<sequence>MAIHIQGGKDIAKSSIEENIQSMPFKISADCDAKVSTYFKPLVKVNEDSIYSSSFRGHPLSGKKLAIPDGYMGVVLHETVPPGTDKVDRNFYIVNKFDSFMHWNWDKTPTLNDPIMQALHVWIDVAEAVRIV</sequence>
<evidence type="ECO:0000313" key="1">
    <source>
        <dbReference type="EMBL" id="JAV92166.1"/>
    </source>
</evidence>
<accession>A0A1Y1N7E7</accession>
<dbReference type="PANTHER" id="PTHR47204:SF1">
    <property type="entry name" value="RIBONUCLEASE H2 SUBUNIT C"/>
    <property type="match status" value="1"/>
</dbReference>
<proteinExistence type="predicted"/>
<name>A0A1Y1N7E7_PHOPY</name>
<dbReference type="InterPro" id="IPR013924">
    <property type="entry name" value="RNase_H2_suC"/>
</dbReference>
<dbReference type="Gene3D" id="2.40.128.680">
    <property type="match status" value="1"/>
</dbReference>
<dbReference type="GO" id="GO:0006401">
    <property type="term" value="P:RNA catabolic process"/>
    <property type="evidence" value="ECO:0007669"/>
    <property type="project" value="InterPro"/>
</dbReference>
<dbReference type="Pfam" id="PF08615">
    <property type="entry name" value="RNase_H2_suC"/>
    <property type="match status" value="1"/>
</dbReference>
<dbReference type="AlphaFoldDB" id="A0A1Y1N7E7"/>
<organism evidence="1">
    <name type="scientific">Photinus pyralis</name>
    <name type="common">Common eastern firefly</name>
    <name type="synonym">Lampyris pyralis</name>
    <dbReference type="NCBI Taxonomy" id="7054"/>
    <lineage>
        <taxon>Eukaryota</taxon>
        <taxon>Metazoa</taxon>
        <taxon>Ecdysozoa</taxon>
        <taxon>Arthropoda</taxon>
        <taxon>Hexapoda</taxon>
        <taxon>Insecta</taxon>
        <taxon>Pterygota</taxon>
        <taxon>Neoptera</taxon>
        <taxon>Endopterygota</taxon>
        <taxon>Coleoptera</taxon>
        <taxon>Polyphaga</taxon>
        <taxon>Elateriformia</taxon>
        <taxon>Elateroidea</taxon>
        <taxon>Lampyridae</taxon>
        <taxon>Lampyrinae</taxon>
        <taxon>Photinus</taxon>
    </lineage>
</organism>
<dbReference type="CDD" id="cd09271">
    <property type="entry name" value="RNase_H2-C"/>
    <property type="match status" value="1"/>
</dbReference>
<dbReference type="GO" id="GO:0032299">
    <property type="term" value="C:ribonuclease H2 complex"/>
    <property type="evidence" value="ECO:0007669"/>
    <property type="project" value="InterPro"/>
</dbReference>
<protein>
    <submittedName>
        <fullName evidence="1">Uncharacterized protein</fullName>
    </submittedName>
</protein>
<dbReference type="EMBL" id="GEZM01014241">
    <property type="protein sequence ID" value="JAV92166.1"/>
    <property type="molecule type" value="Transcribed_RNA"/>
</dbReference>
<dbReference type="PANTHER" id="PTHR47204">
    <property type="entry name" value="OS02G0168900 PROTEIN"/>
    <property type="match status" value="1"/>
</dbReference>